<proteinExistence type="predicted"/>
<gene>
    <name evidence="1" type="ORF">NQ315_017535</name>
</gene>
<keyword evidence="2" id="KW-1185">Reference proteome</keyword>
<name>A0AAV8VJR3_9CUCU</name>
<dbReference type="Proteomes" id="UP001159042">
    <property type="component" value="Unassembled WGS sequence"/>
</dbReference>
<dbReference type="AlphaFoldDB" id="A0AAV8VJR3"/>
<protein>
    <submittedName>
        <fullName evidence="1">Uncharacterized protein</fullName>
    </submittedName>
</protein>
<accession>A0AAV8VJR3</accession>
<dbReference type="EMBL" id="JANEYG010000072">
    <property type="protein sequence ID" value="KAJ8914439.1"/>
    <property type="molecule type" value="Genomic_DNA"/>
</dbReference>
<sequence>MATNSRIAEDFPEKWNFHFKGAVDGFHNMVLLAVVNANYEFKISEFGVNGIIFNGGVTEHAKFYNKLKNNVLQIPEMSHFSGSDKVFNYIFVGDE</sequence>
<reference evidence="1 2" key="1">
    <citation type="journal article" date="2023" name="Insect Mol. Biol.">
        <title>Genome sequencing provides insights into the evolution of gene families encoding plant cell wall-degrading enzymes in longhorned beetles.</title>
        <authorList>
            <person name="Shin N.R."/>
            <person name="Okamura Y."/>
            <person name="Kirsch R."/>
            <person name="Pauchet Y."/>
        </authorList>
    </citation>
    <scope>NUCLEOTIDE SEQUENCE [LARGE SCALE GENOMIC DNA]</scope>
    <source>
        <strain evidence="1">EAD_L_NR</strain>
    </source>
</reference>
<organism evidence="1 2">
    <name type="scientific">Exocentrus adspersus</name>
    <dbReference type="NCBI Taxonomy" id="1586481"/>
    <lineage>
        <taxon>Eukaryota</taxon>
        <taxon>Metazoa</taxon>
        <taxon>Ecdysozoa</taxon>
        <taxon>Arthropoda</taxon>
        <taxon>Hexapoda</taxon>
        <taxon>Insecta</taxon>
        <taxon>Pterygota</taxon>
        <taxon>Neoptera</taxon>
        <taxon>Endopterygota</taxon>
        <taxon>Coleoptera</taxon>
        <taxon>Polyphaga</taxon>
        <taxon>Cucujiformia</taxon>
        <taxon>Chrysomeloidea</taxon>
        <taxon>Cerambycidae</taxon>
        <taxon>Lamiinae</taxon>
        <taxon>Acanthocinini</taxon>
        <taxon>Exocentrus</taxon>
    </lineage>
</organism>
<evidence type="ECO:0000313" key="1">
    <source>
        <dbReference type="EMBL" id="KAJ8914439.1"/>
    </source>
</evidence>
<evidence type="ECO:0000313" key="2">
    <source>
        <dbReference type="Proteomes" id="UP001159042"/>
    </source>
</evidence>
<comment type="caution">
    <text evidence="1">The sequence shown here is derived from an EMBL/GenBank/DDBJ whole genome shotgun (WGS) entry which is preliminary data.</text>
</comment>